<keyword evidence="2" id="KW-1185">Reference proteome</keyword>
<name>A0A392SNY1_9FABA</name>
<reference evidence="1 2" key="1">
    <citation type="journal article" date="2018" name="Front. Plant Sci.">
        <title>Red Clover (Trifolium pratense) and Zigzag Clover (T. medium) - A Picture of Genomic Similarities and Differences.</title>
        <authorList>
            <person name="Dluhosova J."/>
            <person name="Istvanek J."/>
            <person name="Nedelnik J."/>
            <person name="Repkova J."/>
        </authorList>
    </citation>
    <scope>NUCLEOTIDE SEQUENCE [LARGE SCALE GENOMIC DNA]</scope>
    <source>
        <strain evidence="2">cv. 10/8</strain>
        <tissue evidence="1">Leaf</tissue>
    </source>
</reference>
<protein>
    <submittedName>
        <fullName evidence="1">RNA-directed DNA polymerase (Reverse transcriptase)</fullName>
    </submittedName>
</protein>
<feature type="non-terminal residue" evidence="1">
    <location>
        <position position="95"/>
    </location>
</feature>
<organism evidence="1 2">
    <name type="scientific">Trifolium medium</name>
    <dbReference type="NCBI Taxonomy" id="97028"/>
    <lineage>
        <taxon>Eukaryota</taxon>
        <taxon>Viridiplantae</taxon>
        <taxon>Streptophyta</taxon>
        <taxon>Embryophyta</taxon>
        <taxon>Tracheophyta</taxon>
        <taxon>Spermatophyta</taxon>
        <taxon>Magnoliopsida</taxon>
        <taxon>eudicotyledons</taxon>
        <taxon>Gunneridae</taxon>
        <taxon>Pentapetalae</taxon>
        <taxon>rosids</taxon>
        <taxon>fabids</taxon>
        <taxon>Fabales</taxon>
        <taxon>Fabaceae</taxon>
        <taxon>Papilionoideae</taxon>
        <taxon>50 kb inversion clade</taxon>
        <taxon>NPAAA clade</taxon>
        <taxon>Hologalegina</taxon>
        <taxon>IRL clade</taxon>
        <taxon>Trifolieae</taxon>
        <taxon>Trifolium</taxon>
    </lineage>
</organism>
<dbReference type="Proteomes" id="UP000265520">
    <property type="component" value="Unassembled WGS sequence"/>
</dbReference>
<accession>A0A392SNY1</accession>
<dbReference type="SUPFAM" id="SSF56672">
    <property type="entry name" value="DNA/RNA polymerases"/>
    <property type="match status" value="1"/>
</dbReference>
<dbReference type="AlphaFoldDB" id="A0A392SNY1"/>
<keyword evidence="1" id="KW-0548">Nucleotidyltransferase</keyword>
<keyword evidence="1" id="KW-0695">RNA-directed DNA polymerase</keyword>
<proteinExistence type="predicted"/>
<comment type="caution">
    <text evidence="1">The sequence shown here is derived from an EMBL/GenBank/DDBJ whole genome shotgun (WGS) entry which is preliminary data.</text>
</comment>
<dbReference type="GO" id="GO:0003964">
    <property type="term" value="F:RNA-directed DNA polymerase activity"/>
    <property type="evidence" value="ECO:0007669"/>
    <property type="project" value="UniProtKB-KW"/>
</dbReference>
<dbReference type="PANTHER" id="PTHR15503:SF45">
    <property type="entry name" value="RNA-DIRECTED DNA POLYMERASE HOMOLOG"/>
    <property type="match status" value="1"/>
</dbReference>
<dbReference type="InterPro" id="IPR032567">
    <property type="entry name" value="RTL1-rel"/>
</dbReference>
<dbReference type="EMBL" id="LXQA010415654">
    <property type="protein sequence ID" value="MCI50379.1"/>
    <property type="molecule type" value="Genomic_DNA"/>
</dbReference>
<evidence type="ECO:0000313" key="1">
    <source>
        <dbReference type="EMBL" id="MCI50379.1"/>
    </source>
</evidence>
<sequence>MLASLILEEKSEVGALPVVCEFPDVFPNDVSDLPTEREVEFAIDVLPGTSPISMAPYRMLAAELEKLKEKKFIRLSVSPWGTPVLLVKKKDGSMR</sequence>
<dbReference type="PANTHER" id="PTHR15503">
    <property type="entry name" value="LDOC1 RELATED"/>
    <property type="match status" value="1"/>
</dbReference>
<dbReference type="Gene3D" id="3.10.10.10">
    <property type="entry name" value="HIV Type 1 Reverse Transcriptase, subunit A, domain 1"/>
    <property type="match status" value="1"/>
</dbReference>
<keyword evidence="1" id="KW-0808">Transferase</keyword>
<dbReference type="InterPro" id="IPR043502">
    <property type="entry name" value="DNA/RNA_pol_sf"/>
</dbReference>
<evidence type="ECO:0000313" key="2">
    <source>
        <dbReference type="Proteomes" id="UP000265520"/>
    </source>
</evidence>